<protein>
    <recommendedName>
        <fullName evidence="5">Phosphoglycerate mutase</fullName>
    </recommendedName>
</protein>
<dbReference type="SMART" id="SM00855">
    <property type="entry name" value="PGAM"/>
    <property type="match status" value="1"/>
</dbReference>
<feature type="active site" description="Tele-phosphohistidine intermediate" evidence="1">
    <location>
        <position position="9"/>
    </location>
</feature>
<feature type="binding site" evidence="2">
    <location>
        <position position="94"/>
    </location>
    <ligand>
        <name>substrate</name>
    </ligand>
</feature>
<evidence type="ECO:0008006" key="5">
    <source>
        <dbReference type="Google" id="ProtNLM"/>
    </source>
</evidence>
<feature type="binding site" evidence="2">
    <location>
        <begin position="8"/>
        <end position="15"/>
    </location>
    <ligand>
        <name>substrate</name>
    </ligand>
</feature>
<dbReference type="RefSeq" id="WP_048313520.1">
    <property type="nucleotide sequence ID" value="NZ_CP119526.1"/>
</dbReference>
<dbReference type="PANTHER" id="PTHR48100">
    <property type="entry name" value="BROAD-SPECIFICITY PHOSPHATASE YOR283W-RELATED"/>
    <property type="match status" value="1"/>
</dbReference>
<dbReference type="SUPFAM" id="SSF53254">
    <property type="entry name" value="Phosphoglycerate mutase-like"/>
    <property type="match status" value="1"/>
</dbReference>
<gene>
    <name evidence="3" type="ORF">AB986_20540</name>
</gene>
<name>A0A0J6CRV2_9BACL</name>
<dbReference type="InterPro" id="IPR029033">
    <property type="entry name" value="His_PPase_superfam"/>
</dbReference>
<dbReference type="InterPro" id="IPR001345">
    <property type="entry name" value="PG/BPGM_mutase_AS"/>
</dbReference>
<dbReference type="EMBL" id="LELK01000015">
    <property type="protein sequence ID" value="KMM35845.1"/>
    <property type="molecule type" value="Genomic_DNA"/>
</dbReference>
<sequence>MTRVYLIRHGESEWNAAGDLYCGRTDVGLSTIGRKQAEDAGMFLDDVRFDFAYASPLIRARDTAQLILGDTGPPILTDERIYEGDFGEWEGRSKKEFIVEDPESWENWMANPWETRAGRTGETAREMYERASSFLKEIGEKHPDDTVLVVAHNNTIRFLLAGILGMPFSNYRKIFQDNTGINVLDVTADSVLIRSLNINVHLF</sequence>
<feature type="active site" description="Proton donor/acceptor" evidence="1">
    <location>
        <position position="83"/>
    </location>
</feature>
<accession>A0A0J6CRV2</accession>
<dbReference type="Pfam" id="PF00300">
    <property type="entry name" value="His_Phos_1"/>
    <property type="match status" value="1"/>
</dbReference>
<feature type="binding site" evidence="2">
    <location>
        <position position="59"/>
    </location>
    <ligand>
        <name>substrate</name>
    </ligand>
</feature>
<dbReference type="GO" id="GO:0016791">
    <property type="term" value="F:phosphatase activity"/>
    <property type="evidence" value="ECO:0007669"/>
    <property type="project" value="TreeGrafter"/>
</dbReference>
<dbReference type="PIRSF" id="PIRSF000709">
    <property type="entry name" value="6PFK_2-Ptase"/>
    <property type="match status" value="1"/>
</dbReference>
<evidence type="ECO:0000256" key="2">
    <source>
        <dbReference type="PIRSR" id="PIRSR613078-2"/>
    </source>
</evidence>
<keyword evidence="4" id="KW-1185">Reference proteome</keyword>
<dbReference type="InterPro" id="IPR050275">
    <property type="entry name" value="PGM_Phosphatase"/>
</dbReference>
<proteinExistence type="predicted"/>
<dbReference type="OrthoDB" id="9782128at2"/>
<dbReference type="CDD" id="cd07067">
    <property type="entry name" value="HP_PGM_like"/>
    <property type="match status" value="1"/>
</dbReference>
<dbReference type="Proteomes" id="UP000035996">
    <property type="component" value="Unassembled WGS sequence"/>
</dbReference>
<evidence type="ECO:0000256" key="1">
    <source>
        <dbReference type="PIRSR" id="PIRSR613078-1"/>
    </source>
</evidence>
<dbReference type="PROSITE" id="PS00175">
    <property type="entry name" value="PG_MUTASE"/>
    <property type="match status" value="1"/>
</dbReference>
<comment type="caution">
    <text evidence="3">The sequence shown here is derived from an EMBL/GenBank/DDBJ whole genome shotgun (WGS) entry which is preliminary data.</text>
</comment>
<evidence type="ECO:0000313" key="4">
    <source>
        <dbReference type="Proteomes" id="UP000035996"/>
    </source>
</evidence>
<reference evidence="3" key="1">
    <citation type="submission" date="2015-06" db="EMBL/GenBank/DDBJ databases">
        <authorList>
            <person name="Liu B."/>
            <person name="Wang J."/>
            <person name="Zhu Y."/>
            <person name="Liu G."/>
            <person name="Chen Q."/>
            <person name="Zheng C."/>
            <person name="Che J."/>
            <person name="Ge C."/>
            <person name="Shi H."/>
            <person name="Pan Z."/>
            <person name="Liu X."/>
        </authorList>
    </citation>
    <scope>NUCLEOTIDE SEQUENCE [LARGE SCALE GENOMIC DNA]</scope>
    <source>
        <strain evidence="3">DSM 16346</strain>
    </source>
</reference>
<dbReference type="STRING" id="157733.AB986_20540"/>
<dbReference type="InterPro" id="IPR013078">
    <property type="entry name" value="His_Pase_superF_clade-1"/>
</dbReference>
<dbReference type="AlphaFoldDB" id="A0A0J6CRV2"/>
<organism evidence="3 4">
    <name type="scientific">Guptibacillus hwajinpoensis</name>
    <dbReference type="NCBI Taxonomy" id="208199"/>
    <lineage>
        <taxon>Bacteria</taxon>
        <taxon>Bacillati</taxon>
        <taxon>Bacillota</taxon>
        <taxon>Bacilli</taxon>
        <taxon>Bacillales</taxon>
        <taxon>Guptibacillaceae</taxon>
        <taxon>Guptibacillus</taxon>
    </lineage>
</organism>
<dbReference type="Gene3D" id="3.40.50.1240">
    <property type="entry name" value="Phosphoglycerate mutase-like"/>
    <property type="match status" value="1"/>
</dbReference>
<evidence type="ECO:0000313" key="3">
    <source>
        <dbReference type="EMBL" id="KMM35845.1"/>
    </source>
</evidence>